<dbReference type="GO" id="GO:0005737">
    <property type="term" value="C:cytoplasm"/>
    <property type="evidence" value="ECO:0007669"/>
    <property type="project" value="TreeGrafter"/>
</dbReference>
<dbReference type="EMBL" id="QZKU01000019">
    <property type="protein sequence ID" value="RJP25669.1"/>
    <property type="molecule type" value="Genomic_DNA"/>
</dbReference>
<dbReference type="InterPro" id="IPR036591">
    <property type="entry name" value="YggU-like_sf"/>
</dbReference>
<dbReference type="PANTHER" id="PTHR13420">
    <property type="entry name" value="UPF0235 PROTEIN C15ORF40"/>
    <property type="match status" value="1"/>
</dbReference>
<reference evidence="3 4" key="1">
    <citation type="journal article" date="2017" name="ISME J.">
        <title>Energy and carbon metabolisms in a deep terrestrial subsurface fluid microbial community.</title>
        <authorList>
            <person name="Momper L."/>
            <person name="Jungbluth S.P."/>
            <person name="Lee M.D."/>
            <person name="Amend J.P."/>
        </authorList>
    </citation>
    <scope>NUCLEOTIDE SEQUENCE [LARGE SCALE GENOMIC DNA]</scope>
    <source>
        <strain evidence="3">SURF_5</strain>
    </source>
</reference>
<dbReference type="InterPro" id="IPR003746">
    <property type="entry name" value="DUF167"/>
</dbReference>
<evidence type="ECO:0000256" key="2">
    <source>
        <dbReference type="HAMAP-Rule" id="MF_00634"/>
    </source>
</evidence>
<dbReference type="NCBIfam" id="TIGR00251">
    <property type="entry name" value="DUF167 family protein"/>
    <property type="match status" value="1"/>
</dbReference>
<gene>
    <name evidence="3" type="ORF">C4520_01990</name>
</gene>
<dbReference type="Proteomes" id="UP000265882">
    <property type="component" value="Unassembled WGS sequence"/>
</dbReference>
<dbReference type="HAMAP" id="MF_00634">
    <property type="entry name" value="UPF0235"/>
    <property type="match status" value="1"/>
</dbReference>
<dbReference type="PANTHER" id="PTHR13420:SF7">
    <property type="entry name" value="UPF0235 PROTEIN C15ORF40"/>
    <property type="match status" value="1"/>
</dbReference>
<protein>
    <recommendedName>
        <fullName evidence="2">UPF0235 protein C4520_01990</fullName>
    </recommendedName>
</protein>
<name>A0A3A4P3E7_ABYX5</name>
<proteinExistence type="inferred from homology"/>
<comment type="caution">
    <text evidence="3">The sequence shown here is derived from an EMBL/GenBank/DDBJ whole genome shotgun (WGS) entry which is preliminary data.</text>
</comment>
<dbReference type="AlphaFoldDB" id="A0A3A4P3E7"/>
<dbReference type="SMART" id="SM01152">
    <property type="entry name" value="DUF167"/>
    <property type="match status" value="1"/>
</dbReference>
<evidence type="ECO:0000313" key="3">
    <source>
        <dbReference type="EMBL" id="RJP25669.1"/>
    </source>
</evidence>
<evidence type="ECO:0000256" key="1">
    <source>
        <dbReference type="ARBA" id="ARBA00010364"/>
    </source>
</evidence>
<comment type="similarity">
    <text evidence="1 2">Belongs to the UPF0235 family.</text>
</comment>
<sequence>MARPQENSDGAKALATCLEQNQGGVVLSVCVQPKSARNELIGPVEGYLKIKVTAPPVEGAANEACRKLLSDVFGIAKGRVQVISGSKSRGKRILLQGLDAAAVVKRLEDLLRLA</sequence>
<dbReference type="Pfam" id="PF02594">
    <property type="entry name" value="DUF167"/>
    <property type="match status" value="1"/>
</dbReference>
<dbReference type="SUPFAM" id="SSF69786">
    <property type="entry name" value="YggU-like"/>
    <property type="match status" value="1"/>
</dbReference>
<accession>A0A3A4P3E7</accession>
<dbReference type="Gene3D" id="3.30.1200.10">
    <property type="entry name" value="YggU-like"/>
    <property type="match status" value="1"/>
</dbReference>
<organism evidence="3 4">
    <name type="scientific">Abyssobacteria bacterium (strain SURF_5)</name>
    <dbReference type="NCBI Taxonomy" id="2093360"/>
    <lineage>
        <taxon>Bacteria</taxon>
        <taxon>Pseudomonadati</taxon>
        <taxon>Candidatus Hydrogenedentota</taxon>
        <taxon>Candidatus Abyssobacteria</taxon>
    </lineage>
</organism>
<evidence type="ECO:0000313" key="4">
    <source>
        <dbReference type="Proteomes" id="UP000265882"/>
    </source>
</evidence>